<dbReference type="VEuPathDB" id="FungiDB:F4678DRAFT_323881"/>
<feature type="region of interest" description="Disordered" evidence="1">
    <location>
        <begin position="157"/>
        <end position="176"/>
    </location>
</feature>
<organism evidence="3 4">
    <name type="scientific">Xylaria arbuscula</name>
    <dbReference type="NCBI Taxonomy" id="114810"/>
    <lineage>
        <taxon>Eukaryota</taxon>
        <taxon>Fungi</taxon>
        <taxon>Dikarya</taxon>
        <taxon>Ascomycota</taxon>
        <taxon>Pezizomycotina</taxon>
        <taxon>Sordariomycetes</taxon>
        <taxon>Xylariomycetidae</taxon>
        <taxon>Xylariales</taxon>
        <taxon>Xylariaceae</taxon>
        <taxon>Xylaria</taxon>
    </lineage>
</organism>
<dbReference type="Proteomes" id="UP001148614">
    <property type="component" value="Unassembled WGS sequence"/>
</dbReference>
<dbReference type="EMBL" id="JANPWZ010000022">
    <property type="protein sequence ID" value="KAJ3580217.1"/>
    <property type="molecule type" value="Genomic_DNA"/>
</dbReference>
<protein>
    <recommendedName>
        <fullName evidence="5">Infection structure specific protein</fullName>
    </recommendedName>
</protein>
<keyword evidence="4" id="KW-1185">Reference proteome</keyword>
<evidence type="ECO:0000313" key="4">
    <source>
        <dbReference type="Proteomes" id="UP001148614"/>
    </source>
</evidence>
<name>A0A9W8NPE9_9PEZI</name>
<evidence type="ECO:0000313" key="3">
    <source>
        <dbReference type="EMBL" id="KAJ3580217.1"/>
    </source>
</evidence>
<dbReference type="AlphaFoldDB" id="A0A9W8NPE9"/>
<evidence type="ECO:0000256" key="2">
    <source>
        <dbReference type="SAM" id="SignalP"/>
    </source>
</evidence>
<feature type="compositionally biased region" description="Low complexity" evidence="1">
    <location>
        <begin position="157"/>
        <end position="170"/>
    </location>
</feature>
<feature type="chain" id="PRO_5040813514" description="Infection structure specific protein" evidence="2">
    <location>
        <begin position="20"/>
        <end position="217"/>
    </location>
</feature>
<gene>
    <name evidence="3" type="ORF">NPX13_g359</name>
</gene>
<comment type="caution">
    <text evidence="3">The sequence shown here is derived from an EMBL/GenBank/DDBJ whole genome shotgun (WGS) entry which is preliminary data.</text>
</comment>
<accession>A0A9W8NPE9</accession>
<feature type="signal peptide" evidence="2">
    <location>
        <begin position="1"/>
        <end position="19"/>
    </location>
</feature>
<proteinExistence type="predicted"/>
<keyword evidence="2" id="KW-0732">Signal</keyword>
<sequence length="217" mass="21727">MYNSKAILAVAALAGTSSAQFSTRLTSGATQDPTCAESLASFSDAPTPDAALVSYLEAVVTGPITAPGESTPLPDFTLEDPDGYQAFFCSLAGELPSSLLPDYAEYAQALVSYGREHIDQYYAYVTDCITTGEAAATITSQLSTMLLGTGNPCESTTATATPTGGASNGTYPTGTGSYTAQPTGTGSPIPTAAAVRPTGVVAGAAALGGLLGVVAML</sequence>
<evidence type="ECO:0000256" key="1">
    <source>
        <dbReference type="SAM" id="MobiDB-lite"/>
    </source>
</evidence>
<reference evidence="3" key="1">
    <citation type="submission" date="2022-07" db="EMBL/GenBank/DDBJ databases">
        <title>Genome Sequence of Xylaria arbuscula.</title>
        <authorList>
            <person name="Buettner E."/>
        </authorList>
    </citation>
    <scope>NUCLEOTIDE SEQUENCE</scope>
    <source>
        <strain evidence="3">VT107</strain>
    </source>
</reference>
<evidence type="ECO:0008006" key="5">
    <source>
        <dbReference type="Google" id="ProtNLM"/>
    </source>
</evidence>